<comment type="caution">
    <text evidence="1">The sequence shown here is derived from an EMBL/GenBank/DDBJ whole genome shotgun (WGS) entry which is preliminary data.</text>
</comment>
<dbReference type="PANTHER" id="PTHR33710:SF79">
    <property type="entry name" value="OS06G0205337 PROTEIN"/>
    <property type="match status" value="1"/>
</dbReference>
<gene>
    <name evidence="1" type="ORF">V6N12_058251</name>
</gene>
<evidence type="ECO:0000313" key="1">
    <source>
        <dbReference type="EMBL" id="KAK8564668.1"/>
    </source>
</evidence>
<name>A0ABR2ERL5_9ROSI</name>
<accession>A0ABR2ERL5</accession>
<evidence type="ECO:0000313" key="2">
    <source>
        <dbReference type="Proteomes" id="UP001472677"/>
    </source>
</evidence>
<protein>
    <submittedName>
        <fullName evidence="1">Uncharacterized protein</fullName>
    </submittedName>
</protein>
<sequence>MEIQSKGGAYTWSNQKSEENEICEKLDRVLSSLEWGFLFSRAIAIIDVAVASDQAPIVLLTNGMMKKVKRDFKFQSRWLIEEECSRMVEEEWTNTGGRPRRGTFRVNLRRTKVKLGKWSRENFGKNRLLANDIISTIKDLQDGPLNKEDVLKLKDLKTELTKVTKARCYPSHGEQCQLQFSISKSVSIKCTTTLPLNDALFSRNTVKLPKLDHAANTKVGSFEIWAAYQTKSNIVPGISGSFLCKDY</sequence>
<dbReference type="EMBL" id="JBBPBM010000010">
    <property type="protein sequence ID" value="KAK8564668.1"/>
    <property type="molecule type" value="Genomic_DNA"/>
</dbReference>
<dbReference type="Proteomes" id="UP001472677">
    <property type="component" value="Unassembled WGS sequence"/>
</dbReference>
<proteinExistence type="predicted"/>
<dbReference type="PANTHER" id="PTHR33710">
    <property type="entry name" value="BNAC02G09200D PROTEIN"/>
    <property type="match status" value="1"/>
</dbReference>
<reference evidence="1 2" key="1">
    <citation type="journal article" date="2024" name="G3 (Bethesda)">
        <title>Genome assembly of Hibiscus sabdariffa L. provides insights into metabolisms of medicinal natural products.</title>
        <authorList>
            <person name="Kim T."/>
        </authorList>
    </citation>
    <scope>NUCLEOTIDE SEQUENCE [LARGE SCALE GENOMIC DNA]</scope>
    <source>
        <strain evidence="1">TK-2024</strain>
        <tissue evidence="1">Old leaves</tissue>
    </source>
</reference>
<keyword evidence="2" id="KW-1185">Reference proteome</keyword>
<organism evidence="1 2">
    <name type="scientific">Hibiscus sabdariffa</name>
    <name type="common">roselle</name>
    <dbReference type="NCBI Taxonomy" id="183260"/>
    <lineage>
        <taxon>Eukaryota</taxon>
        <taxon>Viridiplantae</taxon>
        <taxon>Streptophyta</taxon>
        <taxon>Embryophyta</taxon>
        <taxon>Tracheophyta</taxon>
        <taxon>Spermatophyta</taxon>
        <taxon>Magnoliopsida</taxon>
        <taxon>eudicotyledons</taxon>
        <taxon>Gunneridae</taxon>
        <taxon>Pentapetalae</taxon>
        <taxon>rosids</taxon>
        <taxon>malvids</taxon>
        <taxon>Malvales</taxon>
        <taxon>Malvaceae</taxon>
        <taxon>Malvoideae</taxon>
        <taxon>Hibiscus</taxon>
    </lineage>
</organism>